<dbReference type="CDD" id="cd11072">
    <property type="entry name" value="CYP71-like"/>
    <property type="match status" value="1"/>
</dbReference>
<evidence type="ECO:0000256" key="1">
    <source>
        <dbReference type="ARBA" id="ARBA00010617"/>
    </source>
</evidence>
<comment type="similarity">
    <text evidence="1 5">Belongs to the cytochrome P450 family.</text>
</comment>
<dbReference type="GO" id="GO:0016705">
    <property type="term" value="F:oxidoreductase activity, acting on paired donors, with incorporation or reduction of molecular oxygen"/>
    <property type="evidence" value="ECO:0007669"/>
    <property type="project" value="InterPro"/>
</dbReference>
<keyword evidence="5" id="KW-0503">Monooxygenase</keyword>
<feature type="transmembrane region" description="Helical" evidence="6">
    <location>
        <begin position="15"/>
        <end position="34"/>
    </location>
</feature>
<keyword evidence="6" id="KW-0472">Membrane</keyword>
<dbReference type="GO" id="GO:0005506">
    <property type="term" value="F:iron ion binding"/>
    <property type="evidence" value="ECO:0007669"/>
    <property type="project" value="InterPro"/>
</dbReference>
<evidence type="ECO:0000256" key="6">
    <source>
        <dbReference type="SAM" id="Phobius"/>
    </source>
</evidence>
<keyword evidence="8" id="KW-1185">Reference proteome</keyword>
<proteinExistence type="inferred from homology"/>
<dbReference type="OrthoDB" id="1470350at2759"/>
<feature type="binding site" description="axial binding residue" evidence="4">
    <location>
        <position position="425"/>
    </location>
    <ligand>
        <name>heme</name>
        <dbReference type="ChEBI" id="CHEBI:30413"/>
    </ligand>
    <ligandPart>
        <name>Fe</name>
        <dbReference type="ChEBI" id="CHEBI:18248"/>
    </ligandPart>
</feature>
<organism evidence="7 8">
    <name type="scientific">Rhamnella rubrinervis</name>
    <dbReference type="NCBI Taxonomy" id="2594499"/>
    <lineage>
        <taxon>Eukaryota</taxon>
        <taxon>Viridiplantae</taxon>
        <taxon>Streptophyta</taxon>
        <taxon>Embryophyta</taxon>
        <taxon>Tracheophyta</taxon>
        <taxon>Spermatophyta</taxon>
        <taxon>Magnoliopsida</taxon>
        <taxon>eudicotyledons</taxon>
        <taxon>Gunneridae</taxon>
        <taxon>Pentapetalae</taxon>
        <taxon>rosids</taxon>
        <taxon>fabids</taxon>
        <taxon>Rosales</taxon>
        <taxon>Rhamnaceae</taxon>
        <taxon>rhamnoid group</taxon>
        <taxon>Rhamneae</taxon>
        <taxon>Rhamnella</taxon>
    </lineage>
</organism>
<sequence length="484" mass="54628">MVGVLPQFSALWQELLLHPLFFSVFILSLVFLFLRRNGSTTGKLNLPPSPPRLPLIGNLHQLGSLPHRSLRALAHKHGQNLMLLHLGQVPTLVISSAEMAREMVKNHDIVFSNRPRSTAPSILLFGCEDVGFSPYCEYWRQARKISVVELLSIKRVQEFQFVREEETAAMSFMDEGGRSRIGELSRQMMLLLGAFSVGDFFPGLKWIDVARGLLGRMKATFRELDEFLDQLIEEHKAFLDSSSSASGTSEANHFMDILLRLIKDGMLDFDLTKNNIKGILADMFVGGTDTSSTGMEWLMAELVKNPRVMKKVQEEVRRVVGKKSKIDMEDINQMSYFKCVIKENLRLHPPVALLVPRETSTSVEMGGYHIPAKAQVFVNAWAIQRDPSLWGRPEEFMLERFENSSVDFKGQDFEYIPFGVGRRGCPGIAFGVASTEYVIANLLYWFDWKLPCGALGEDLDMSEAHGLTVSKKLPFHLLPTPYSP</sequence>
<evidence type="ECO:0000256" key="2">
    <source>
        <dbReference type="ARBA" id="ARBA00022723"/>
    </source>
</evidence>
<evidence type="ECO:0000256" key="4">
    <source>
        <dbReference type="PIRSR" id="PIRSR602401-1"/>
    </source>
</evidence>
<evidence type="ECO:0000313" key="7">
    <source>
        <dbReference type="EMBL" id="KAF3438690.1"/>
    </source>
</evidence>
<dbReference type="Gene3D" id="1.10.630.10">
    <property type="entry name" value="Cytochrome P450"/>
    <property type="match status" value="1"/>
</dbReference>
<keyword evidence="3 4" id="KW-0408">Iron</keyword>
<dbReference type="Proteomes" id="UP000796880">
    <property type="component" value="Unassembled WGS sequence"/>
</dbReference>
<dbReference type="InterPro" id="IPR017972">
    <property type="entry name" value="Cyt_P450_CS"/>
</dbReference>
<dbReference type="InterPro" id="IPR036396">
    <property type="entry name" value="Cyt_P450_sf"/>
</dbReference>
<keyword evidence="5" id="KW-0560">Oxidoreductase</keyword>
<keyword evidence="6" id="KW-1133">Transmembrane helix</keyword>
<protein>
    <recommendedName>
        <fullName evidence="9">Cytochrome P450 71A1</fullName>
    </recommendedName>
</protein>
<evidence type="ECO:0000256" key="5">
    <source>
        <dbReference type="RuleBase" id="RU000461"/>
    </source>
</evidence>
<dbReference type="PRINTS" id="PR00463">
    <property type="entry name" value="EP450I"/>
</dbReference>
<accession>A0A8K0E3D1</accession>
<dbReference type="Pfam" id="PF00067">
    <property type="entry name" value="p450"/>
    <property type="match status" value="2"/>
</dbReference>
<evidence type="ECO:0000313" key="8">
    <source>
        <dbReference type="Proteomes" id="UP000796880"/>
    </source>
</evidence>
<dbReference type="AlphaFoldDB" id="A0A8K0E3D1"/>
<keyword evidence="4 5" id="KW-0349">Heme</keyword>
<dbReference type="PROSITE" id="PS00086">
    <property type="entry name" value="CYTOCHROME_P450"/>
    <property type="match status" value="1"/>
</dbReference>
<dbReference type="InterPro" id="IPR001128">
    <property type="entry name" value="Cyt_P450"/>
</dbReference>
<name>A0A8K0E3D1_9ROSA</name>
<comment type="cofactor">
    <cofactor evidence="4">
        <name>heme</name>
        <dbReference type="ChEBI" id="CHEBI:30413"/>
    </cofactor>
</comment>
<dbReference type="GO" id="GO:0004497">
    <property type="term" value="F:monooxygenase activity"/>
    <property type="evidence" value="ECO:0007669"/>
    <property type="project" value="UniProtKB-KW"/>
</dbReference>
<feature type="transmembrane region" description="Helical" evidence="6">
    <location>
        <begin position="188"/>
        <end position="207"/>
    </location>
</feature>
<gene>
    <name evidence="7" type="ORF">FNV43_RR21454</name>
</gene>
<dbReference type="InterPro" id="IPR002401">
    <property type="entry name" value="Cyt_P450_E_grp-I"/>
</dbReference>
<dbReference type="GO" id="GO:0020037">
    <property type="term" value="F:heme binding"/>
    <property type="evidence" value="ECO:0007669"/>
    <property type="project" value="InterPro"/>
</dbReference>
<dbReference type="FunFam" id="1.10.630.10:FF:000011">
    <property type="entry name" value="Cytochrome P450 83B1"/>
    <property type="match status" value="1"/>
</dbReference>
<comment type="caution">
    <text evidence="7">The sequence shown here is derived from an EMBL/GenBank/DDBJ whole genome shotgun (WGS) entry which is preliminary data.</text>
</comment>
<keyword evidence="2 4" id="KW-0479">Metal-binding</keyword>
<dbReference type="SUPFAM" id="SSF48264">
    <property type="entry name" value="Cytochrome P450"/>
    <property type="match status" value="1"/>
</dbReference>
<dbReference type="PANTHER" id="PTHR47955:SF15">
    <property type="entry name" value="CYTOCHROME P450 71A2-LIKE"/>
    <property type="match status" value="1"/>
</dbReference>
<dbReference type="PANTHER" id="PTHR47955">
    <property type="entry name" value="CYTOCHROME P450 FAMILY 71 PROTEIN"/>
    <property type="match status" value="1"/>
</dbReference>
<dbReference type="PRINTS" id="PR00385">
    <property type="entry name" value="P450"/>
</dbReference>
<dbReference type="EMBL" id="VOIH02000009">
    <property type="protein sequence ID" value="KAF3438690.1"/>
    <property type="molecule type" value="Genomic_DNA"/>
</dbReference>
<evidence type="ECO:0000256" key="3">
    <source>
        <dbReference type="ARBA" id="ARBA00023004"/>
    </source>
</evidence>
<keyword evidence="6" id="KW-0812">Transmembrane</keyword>
<reference evidence="7" key="1">
    <citation type="submission" date="2020-03" db="EMBL/GenBank/DDBJ databases">
        <title>A high-quality chromosome-level genome assembly of a woody plant with both climbing and erect habits, Rhamnella rubrinervis.</title>
        <authorList>
            <person name="Lu Z."/>
            <person name="Yang Y."/>
            <person name="Zhu X."/>
            <person name="Sun Y."/>
        </authorList>
    </citation>
    <scope>NUCLEOTIDE SEQUENCE</scope>
    <source>
        <strain evidence="7">BYM</strain>
        <tissue evidence="7">Leaf</tissue>
    </source>
</reference>
<evidence type="ECO:0008006" key="9">
    <source>
        <dbReference type="Google" id="ProtNLM"/>
    </source>
</evidence>